<evidence type="ECO:0000256" key="1">
    <source>
        <dbReference type="SAM" id="MobiDB-lite"/>
    </source>
</evidence>
<organism evidence="3">
    <name type="scientific">Amphimedon queenslandica</name>
    <name type="common">Sponge</name>
    <dbReference type="NCBI Taxonomy" id="400682"/>
    <lineage>
        <taxon>Eukaryota</taxon>
        <taxon>Metazoa</taxon>
        <taxon>Porifera</taxon>
        <taxon>Demospongiae</taxon>
        <taxon>Heteroscleromorpha</taxon>
        <taxon>Haplosclerida</taxon>
        <taxon>Niphatidae</taxon>
        <taxon>Amphimedon</taxon>
    </lineage>
</organism>
<feature type="domain" description="TH1" evidence="2">
    <location>
        <begin position="1"/>
        <end position="124"/>
    </location>
</feature>
<dbReference type="InParanoid" id="A0A1X7TLN6"/>
<dbReference type="EnsemblMetazoa" id="Aqu2.1.15735_001">
    <property type="protein sequence ID" value="Aqu2.1.15735_001"/>
    <property type="gene ID" value="Aqu2.1.15735"/>
</dbReference>
<protein>
    <recommendedName>
        <fullName evidence="2">TH1 domain-containing protein</fullName>
    </recommendedName>
</protein>
<proteinExistence type="predicted"/>
<dbReference type="InterPro" id="IPR010926">
    <property type="entry name" value="Myosin_TH1"/>
</dbReference>
<evidence type="ECO:0000313" key="3">
    <source>
        <dbReference type="EnsemblMetazoa" id="Aqu2.1.15735_001"/>
    </source>
</evidence>
<feature type="region of interest" description="Disordered" evidence="1">
    <location>
        <begin position="119"/>
        <end position="218"/>
    </location>
</feature>
<evidence type="ECO:0000259" key="2">
    <source>
        <dbReference type="PROSITE" id="PS51757"/>
    </source>
</evidence>
<dbReference type="Pfam" id="PF06017">
    <property type="entry name" value="Myosin_TH1"/>
    <property type="match status" value="1"/>
</dbReference>
<dbReference type="OrthoDB" id="9048342at2759"/>
<dbReference type="GO" id="GO:0016459">
    <property type="term" value="C:myosin complex"/>
    <property type="evidence" value="ECO:0007669"/>
    <property type="project" value="InterPro"/>
</dbReference>
<dbReference type="AlphaFoldDB" id="A0A1X7TLN6"/>
<sequence length="218" mass="23953">IKKGSHKGQLVIVVKRKLPLETITAVSMSPLQDDFFVIHVANDFDPVLESVLKTEFLTLLSEKYKHLTQNQLKFQFNNNITVTLKKEEFDWRGGNTRTMQFHQAGGDNPVLKLSGKTLQVSIGPGLPSSTRPSHQRLPATKGGKRPGLAAPSYQQQSRGPQQNLSIAQRGRSPSSKSSFVKGRTPSLHSKGAKGKARRDSSNTDYSQAEFMKTPQGGG</sequence>
<accession>A0A1X7TLN6</accession>
<reference evidence="3" key="1">
    <citation type="submission" date="2017-05" db="UniProtKB">
        <authorList>
            <consortium name="EnsemblMetazoa"/>
        </authorList>
    </citation>
    <scope>IDENTIFICATION</scope>
</reference>
<feature type="compositionally biased region" description="Polar residues" evidence="1">
    <location>
        <begin position="152"/>
        <end position="178"/>
    </location>
</feature>
<dbReference type="GO" id="GO:0003774">
    <property type="term" value="F:cytoskeletal motor activity"/>
    <property type="evidence" value="ECO:0007669"/>
    <property type="project" value="InterPro"/>
</dbReference>
<dbReference type="PANTHER" id="PTHR34969">
    <property type="entry name" value="OS01G0621700 PROTEIN"/>
    <property type="match status" value="1"/>
</dbReference>
<dbReference type="PANTHER" id="PTHR34969:SF1">
    <property type="entry name" value="TH1 DOMAIN-CONTAINING PROTEIN"/>
    <property type="match status" value="1"/>
</dbReference>
<dbReference type="PROSITE" id="PS51757">
    <property type="entry name" value="TH1"/>
    <property type="match status" value="1"/>
</dbReference>
<name>A0A1X7TLN6_AMPQE</name>
<dbReference type="STRING" id="400682.A0A1X7TLN6"/>